<dbReference type="Pfam" id="PF16197">
    <property type="entry name" value="KAsynt_C_assoc"/>
    <property type="match status" value="1"/>
</dbReference>
<dbReference type="EMBL" id="KX190809">
    <property type="protein sequence ID" value="APX43998.1"/>
    <property type="molecule type" value="mRNA"/>
</dbReference>
<dbReference type="SUPFAM" id="SSF52151">
    <property type="entry name" value="FabD/lysophospholipase-like"/>
    <property type="match status" value="1"/>
</dbReference>
<dbReference type="SMART" id="SM00825">
    <property type="entry name" value="PKS_KS"/>
    <property type="match status" value="1"/>
</dbReference>
<evidence type="ECO:0000256" key="1">
    <source>
        <dbReference type="ARBA" id="ARBA00022450"/>
    </source>
</evidence>
<feature type="domain" description="PKS/mFAS DH" evidence="10">
    <location>
        <begin position="934"/>
        <end position="1232"/>
    </location>
</feature>
<keyword evidence="1" id="KW-0596">Phosphopantetheine</keyword>
<dbReference type="Pfam" id="PF00698">
    <property type="entry name" value="Acyl_transf_1"/>
    <property type="match status" value="1"/>
</dbReference>
<dbReference type="InterPro" id="IPR020843">
    <property type="entry name" value="ER"/>
</dbReference>
<dbReference type="CDD" id="cd00833">
    <property type="entry name" value="PKS"/>
    <property type="match status" value="1"/>
</dbReference>
<dbReference type="GO" id="GO:0006633">
    <property type="term" value="P:fatty acid biosynthetic process"/>
    <property type="evidence" value="ECO:0007669"/>
    <property type="project" value="InterPro"/>
</dbReference>
<evidence type="ECO:0000313" key="11">
    <source>
        <dbReference type="EMBL" id="APX43998.1"/>
    </source>
</evidence>
<dbReference type="InterPro" id="IPR014030">
    <property type="entry name" value="Ketoacyl_synth_N"/>
</dbReference>
<dbReference type="Pfam" id="PF08659">
    <property type="entry name" value="KR"/>
    <property type="match status" value="1"/>
</dbReference>
<accession>A0A1P8NTJ3</accession>
<dbReference type="Pfam" id="PF02801">
    <property type="entry name" value="Ketoacyl-synt_C"/>
    <property type="match status" value="1"/>
</dbReference>
<evidence type="ECO:0000259" key="10">
    <source>
        <dbReference type="PROSITE" id="PS52019"/>
    </source>
</evidence>
<dbReference type="GO" id="GO:0044550">
    <property type="term" value="P:secondary metabolite biosynthetic process"/>
    <property type="evidence" value="ECO:0007669"/>
    <property type="project" value="UniProtKB-ARBA"/>
</dbReference>
<dbReference type="Pfam" id="PF21089">
    <property type="entry name" value="PKS_DH_N"/>
    <property type="match status" value="1"/>
</dbReference>
<dbReference type="GO" id="GO:0031177">
    <property type="term" value="F:phosphopantetheine binding"/>
    <property type="evidence" value="ECO:0007669"/>
    <property type="project" value="InterPro"/>
</dbReference>
<dbReference type="SMART" id="SM00827">
    <property type="entry name" value="PKS_AT"/>
    <property type="match status" value="1"/>
</dbReference>
<proteinExistence type="evidence at transcript level"/>
<dbReference type="InterPro" id="IPR020806">
    <property type="entry name" value="PKS_PP-bd"/>
</dbReference>
<dbReference type="InterPro" id="IPR011032">
    <property type="entry name" value="GroES-like_sf"/>
</dbReference>
<dbReference type="InterPro" id="IPR001227">
    <property type="entry name" value="Ac_transferase_dom_sf"/>
</dbReference>
<sequence>MRTPQPAPWNGANGRKHNDDDDVEQYGNDDPCCIVGIGCRLPGGIASASDLWDFVLENKSGQGTVPAGRYNVDAFYGPEGSRGGLMNTNGGYFLQEDIRQFDNKFFGINNLETASMDPQQRKLLEVVYECFENAGASRDHVSGANIGVYVGNFTVDHIMTQLRDMDEIHRYSAVGCGTTLLANRISHVFNLTGPSFALDTACSSSLYCLHMAINGIKNGDCDGAIVASVNLLTTPEQTLATSKAGVISPTSTCHTFDASADGYGRAEGANAVYIKRLSSAIRDHDNVIAIIRGTAVNANGRTPGLTQPSADFQEAVIRKAYADARLGVSDTDYFECHGTGTPVGDPIEIDGISRCFPRREGFPLLIGSVKTNLGHSEAASGLTSLIKVAMSLSRVKLNELNYKVVTEVQDWPRSLRRASINSFGYGGANAHAIIEAVDVDAEQRELGSLVEEDRSHDPLLVLLLSADSPSSLDERLQHVYNFIDTCDVDQLQSLAYTLSDRTTQFKIRQFLTVDCSANSNSDRIKAEPMEGKNLYDRNPPSFGFIFTGQGSQYANMSKELLEHNATFIASIRKQDQAIRNLPKEQVPEWTLEQLIMDPPEKSLVNEVACSQPLCTAIQVALVDVLSSWGILPSKVIGHSSGEIAAAYAAGFIDAKQAILLAYFRGYAASKLSSLGAMMAAGVDYVGAKKLILNNGLGGKVCVACVNSPKSVTLSGTQCGIETLLAEIQQEKKFARLLRTNGCAYHSFMMKEIGGFYESLIAPILEVQDSRSSSTRVMYSSVGEHGEDLAVMAVRDAVLSASYWRENLEKPVQFHRAFESMVVEGRLHLIEIGPHCTLKGPVQQIRAAIGRNDRDLLYSHTLERQLDANQRMKQLAGNLFLCGHKLSWSAINSVFRRNQRPVQTLPHYPWDYSAGLVWKESRLNRETRNRKYRRHELLGSSQPGGPTNEYRWRNALSLSEVPWLADHKLESQIVFPAAAYLAMAIEALSQISLGEIGFKFQNVAISTALVIPETAETTELHTTVIPRRLSSTTVSSEWYEFAISSWKEDITTTHCVGSMCIAGAPDTKGAVEALKLEFTTKQDPSSYYDQFWASGLCFGPNFHSVEWLSVNQAKSSAEAVGAACLWPAVADHDLQRYPIHPITLDACLQAAIMSTAKGDAQDLKGYVPVFFSECQAFPIKAEHYATQGSIHVSSRRSGVSTQQISCTFLDPEQSPIFDFKNTKVTLLDGNSSQYSLDHHESPRRHPCLRVQWKPDIHHVDVTRIEELSTYVAQCVRESSSDTLDNESTGAIRAILDLLGHKNPQMKVLALGQSVQYNEQWKNMLGDETAFPRFGTWDSNSLQQNGIFSSVEKTKSGCYDVIILPANYATSSLGLVSLLNENGIAIVPKTASEINLSVVAALAVIEVGVITLLRKAPQPRALSGKDAIILVHEPSSELLGFAGHLSQHLVEHLPFVDVPIVSLQNFSPDLHGEALCISLVEAERSHLTHIKQSDLDRLKLMTTNLKNLVWITGAGNIDGHDPNLSLASGLSRAVMLEQPSLHFSIIDIGELQRAQLDPTLRGISQLIGQQDAMDDREFVFRKGLLYVSRFVPDPGLNSVFQCRIGDGRSTFNSTPGLSKPLRLAVGKPGVADSIHFREVRDLPTATPRDCIDVELRAASLNAKDVYALRGRVETQKGTVALEFSGIVTSVGRNVDHLRPGDRVVAIAPIHFTTTERIPAWAAHKILPHEQYHTMAALPVVYCTALYALHDRAHLRRGESILIHSGAGALGIAAITIAQRIGATVYTTVSSPTKKDFLVKTFGIPESNIFNSRDMSFVAAVKGRTGGKGVDVVLNSLVGELMHASWRCVADFGRFIEVGKKELLDAGRLDMDVFLRNVTFSAFDLSDLYYHPEQFYRDKLASKIREVLELYRSGAIQPMPTTEFDVSEMAEAVNFFSTKDRLGKVVISLKDENSSIQVKPAEYSTSFDPEKTYLLVGCLGGLGKSLTRWMSSRGARNFVFLGRSGCDQPAAQALVHRMQQDGATVIIVKGDVSNTSDVERFVGAGLSLGKPLGGVVQASMGLQESLFSGMTSGAWQAAIQPKVQGTWNLHTAVEGHDLDFFLLFSSVSGSVGTATESNYCAANAFLDSFTRWRRASGRPAASIGLGNIAEVGYLHENPEIEALLLRRGIQSLTEKEFLHVVDFALGGAGCQLIQSQYDPHISSHILTGLESVRVQELSEQGFEVTHNVIDDPRASVLAAGFKLHKRGPESNKPNVVEDDKLEVAWLNAIPAEVKKTFKSVADAPSLASAVLRLVEKRFSNLMLLPGDRIDADQPLAMYGVDSMIASEFRSWFWGSFRVDVPFLHLLGSGKSLKVLSNFIQTKLEEQVEGEGK</sequence>
<dbReference type="GO" id="GO:1901336">
    <property type="term" value="P:lactone biosynthetic process"/>
    <property type="evidence" value="ECO:0007669"/>
    <property type="project" value="UniProtKB-ARBA"/>
</dbReference>
<dbReference type="InterPro" id="IPR014043">
    <property type="entry name" value="Acyl_transferase_dom"/>
</dbReference>
<dbReference type="GO" id="GO:0032259">
    <property type="term" value="P:methylation"/>
    <property type="evidence" value="ECO:0007669"/>
    <property type="project" value="UniProtKB-KW"/>
</dbReference>
<feature type="active site" description="Proton acceptor; for dehydratase activity" evidence="7">
    <location>
        <position position="966"/>
    </location>
</feature>
<dbReference type="Pfam" id="PF13602">
    <property type="entry name" value="ADH_zinc_N_2"/>
    <property type="match status" value="1"/>
</dbReference>
<organism evidence="11">
    <name type="scientific">Pestalotiopsis microspora</name>
    <dbReference type="NCBI Taxonomy" id="85828"/>
    <lineage>
        <taxon>Eukaryota</taxon>
        <taxon>Fungi</taxon>
        <taxon>Dikarya</taxon>
        <taxon>Ascomycota</taxon>
        <taxon>Pezizomycotina</taxon>
        <taxon>Sordariomycetes</taxon>
        <taxon>Xylariomycetidae</taxon>
        <taxon>Amphisphaeriales</taxon>
        <taxon>Sporocadaceae</taxon>
        <taxon>Pestalotiopsis</taxon>
    </lineage>
</organism>
<dbReference type="GO" id="GO:0008168">
    <property type="term" value="F:methyltransferase activity"/>
    <property type="evidence" value="ECO:0007669"/>
    <property type="project" value="UniProtKB-KW"/>
</dbReference>
<dbReference type="InterPro" id="IPR016039">
    <property type="entry name" value="Thiolase-like"/>
</dbReference>
<dbReference type="InterPro" id="IPR036736">
    <property type="entry name" value="ACP-like_sf"/>
</dbReference>
<dbReference type="InterPro" id="IPR013968">
    <property type="entry name" value="PKS_KR"/>
</dbReference>
<dbReference type="InterPro" id="IPR016035">
    <property type="entry name" value="Acyl_Trfase/lysoPLipase"/>
</dbReference>
<dbReference type="SMART" id="SM00822">
    <property type="entry name" value="PKS_KR"/>
    <property type="match status" value="1"/>
</dbReference>
<dbReference type="FunFam" id="3.40.50.720:FF:000209">
    <property type="entry name" value="Polyketide synthase Pks12"/>
    <property type="match status" value="1"/>
</dbReference>
<keyword evidence="5" id="KW-0511">Multifunctional enzyme</keyword>
<dbReference type="SUPFAM" id="SSF55048">
    <property type="entry name" value="Probable ACP-binding domain of malonyl-CoA ACP transacylase"/>
    <property type="match status" value="1"/>
</dbReference>
<dbReference type="CDD" id="cd05274">
    <property type="entry name" value="KR_FAS_SDR_x"/>
    <property type="match status" value="1"/>
</dbReference>
<dbReference type="Gene3D" id="3.90.180.10">
    <property type="entry name" value="Medium-chain alcohol dehydrogenases, catalytic domain"/>
    <property type="match status" value="1"/>
</dbReference>
<keyword evidence="6" id="KW-0012">Acyltransferase</keyword>
<dbReference type="InterPro" id="IPR056501">
    <property type="entry name" value="NAD-bd_HRPKS_sdrA"/>
</dbReference>
<dbReference type="InterPro" id="IPR032821">
    <property type="entry name" value="PKS_assoc"/>
</dbReference>
<evidence type="ECO:0000256" key="5">
    <source>
        <dbReference type="ARBA" id="ARBA00023268"/>
    </source>
</evidence>
<dbReference type="SUPFAM" id="SSF50129">
    <property type="entry name" value="GroES-like"/>
    <property type="match status" value="1"/>
</dbReference>
<dbReference type="InterPro" id="IPR049552">
    <property type="entry name" value="PKS_DH_N"/>
</dbReference>
<protein>
    <submittedName>
        <fullName evidence="11">Polyketide synthase</fullName>
    </submittedName>
</protein>
<reference evidence="11" key="1">
    <citation type="submission" date="2016-05" db="EMBL/GenBank/DDBJ databases">
        <authorList>
            <person name="Lavstsen T."/>
            <person name="Jespersen J.S."/>
        </authorList>
    </citation>
    <scope>NUCLEOTIDE SEQUENCE</scope>
    <source>
        <strain evidence="11">NK17</strain>
    </source>
</reference>
<dbReference type="SMART" id="SM00823">
    <property type="entry name" value="PKS_PP"/>
    <property type="match status" value="1"/>
</dbReference>
<dbReference type="InterPro" id="IPR020807">
    <property type="entry name" value="PKS_DH"/>
</dbReference>
<dbReference type="PROSITE" id="PS52004">
    <property type="entry name" value="KS3_2"/>
    <property type="match status" value="1"/>
</dbReference>
<dbReference type="Gene3D" id="3.40.47.10">
    <property type="match status" value="1"/>
</dbReference>
<dbReference type="InterPro" id="IPR049551">
    <property type="entry name" value="PKS_DH_C"/>
</dbReference>
<dbReference type="Pfam" id="PF00109">
    <property type="entry name" value="ketoacyl-synt"/>
    <property type="match status" value="1"/>
</dbReference>
<dbReference type="PANTHER" id="PTHR43775">
    <property type="entry name" value="FATTY ACID SYNTHASE"/>
    <property type="match status" value="1"/>
</dbReference>
<dbReference type="Pfam" id="PF14765">
    <property type="entry name" value="PS-DH"/>
    <property type="match status" value="1"/>
</dbReference>
<dbReference type="SMART" id="SM00829">
    <property type="entry name" value="PKS_ER"/>
    <property type="match status" value="1"/>
</dbReference>
<dbReference type="InterPro" id="IPR042104">
    <property type="entry name" value="PKS_dehydratase_sf"/>
</dbReference>
<evidence type="ECO:0000256" key="3">
    <source>
        <dbReference type="ARBA" id="ARBA00022679"/>
    </source>
</evidence>
<dbReference type="Pfam" id="PF23114">
    <property type="entry name" value="NAD-bd_HRPKS_sdrA"/>
    <property type="match status" value="1"/>
</dbReference>
<dbReference type="Gene3D" id="3.40.50.720">
    <property type="entry name" value="NAD(P)-binding Rossmann-like Domain"/>
    <property type="match status" value="2"/>
</dbReference>
<feature type="region of interest" description="N-terminal hotdog fold" evidence="7">
    <location>
        <begin position="934"/>
        <end position="1065"/>
    </location>
</feature>
<dbReference type="Gene3D" id="3.10.129.110">
    <property type="entry name" value="Polyketide synthase dehydratase"/>
    <property type="match status" value="1"/>
</dbReference>
<dbReference type="InterPro" id="IPR049900">
    <property type="entry name" value="PKS_mFAS_DH"/>
</dbReference>
<dbReference type="PANTHER" id="PTHR43775:SF50">
    <property type="entry name" value="HIGHLY REDUCING POLYKETIDE SYNTHASE SRDA"/>
    <property type="match status" value="1"/>
</dbReference>
<dbReference type="InterPro" id="IPR050091">
    <property type="entry name" value="PKS_NRPS_Biosynth_Enz"/>
</dbReference>
<keyword evidence="2" id="KW-0597">Phosphoprotein</keyword>
<dbReference type="GO" id="GO:0004312">
    <property type="term" value="F:fatty acid synthase activity"/>
    <property type="evidence" value="ECO:0007669"/>
    <property type="project" value="TreeGrafter"/>
</dbReference>
<evidence type="ECO:0000256" key="2">
    <source>
        <dbReference type="ARBA" id="ARBA00022553"/>
    </source>
</evidence>
<dbReference type="CDD" id="cd05195">
    <property type="entry name" value="enoyl_red"/>
    <property type="match status" value="1"/>
</dbReference>
<feature type="domain" description="Ketosynthase family 3 (KS3)" evidence="9">
    <location>
        <begin position="29"/>
        <end position="436"/>
    </location>
</feature>
<dbReference type="PROSITE" id="PS52019">
    <property type="entry name" value="PKS_MFAS_DH"/>
    <property type="match status" value="1"/>
</dbReference>
<evidence type="ECO:0000256" key="8">
    <source>
        <dbReference type="SAM" id="MobiDB-lite"/>
    </source>
</evidence>
<evidence type="ECO:0000259" key="9">
    <source>
        <dbReference type="PROSITE" id="PS52004"/>
    </source>
</evidence>
<dbReference type="SUPFAM" id="SSF51735">
    <property type="entry name" value="NAD(P)-binding Rossmann-fold domains"/>
    <property type="match status" value="2"/>
</dbReference>
<dbReference type="InterPro" id="IPR014031">
    <property type="entry name" value="Ketoacyl_synth_C"/>
</dbReference>
<dbReference type="PROSITE" id="PS00606">
    <property type="entry name" value="KS3_1"/>
    <property type="match status" value="1"/>
</dbReference>
<gene>
    <name evidence="11" type="primary">pks27</name>
</gene>
<dbReference type="InterPro" id="IPR013154">
    <property type="entry name" value="ADH-like_N"/>
</dbReference>
<dbReference type="Pfam" id="PF08240">
    <property type="entry name" value="ADH_N"/>
    <property type="match status" value="1"/>
</dbReference>
<dbReference type="GO" id="GO:0016491">
    <property type="term" value="F:oxidoreductase activity"/>
    <property type="evidence" value="ECO:0007669"/>
    <property type="project" value="UniProtKB-KW"/>
</dbReference>
<dbReference type="SMART" id="SM00826">
    <property type="entry name" value="PKS_DH"/>
    <property type="match status" value="1"/>
</dbReference>
<keyword evidence="4" id="KW-0560">Oxidoreductase</keyword>
<feature type="region of interest" description="C-terminal hotdog fold" evidence="7">
    <location>
        <begin position="1078"/>
        <end position="1232"/>
    </location>
</feature>
<dbReference type="Gene3D" id="3.40.366.10">
    <property type="entry name" value="Malonyl-Coenzyme A Acyl Carrier Protein, domain 2"/>
    <property type="match status" value="1"/>
</dbReference>
<name>A0A1P8NTJ3_PESMI</name>
<dbReference type="InterPro" id="IPR018201">
    <property type="entry name" value="Ketoacyl_synth_AS"/>
</dbReference>
<evidence type="ECO:0000256" key="6">
    <source>
        <dbReference type="ARBA" id="ARBA00023315"/>
    </source>
</evidence>
<dbReference type="InterPro" id="IPR016036">
    <property type="entry name" value="Malonyl_transacylase_ACP-bd"/>
</dbReference>
<dbReference type="SUPFAM" id="SSF53901">
    <property type="entry name" value="Thiolase-like"/>
    <property type="match status" value="1"/>
</dbReference>
<dbReference type="InterPro" id="IPR036291">
    <property type="entry name" value="NAD(P)-bd_dom_sf"/>
</dbReference>
<dbReference type="InterPro" id="IPR057326">
    <property type="entry name" value="KR_dom"/>
</dbReference>
<evidence type="ECO:0000256" key="4">
    <source>
        <dbReference type="ARBA" id="ARBA00023002"/>
    </source>
</evidence>
<keyword evidence="3" id="KW-0808">Transferase</keyword>
<dbReference type="GO" id="GO:0004315">
    <property type="term" value="F:3-oxoacyl-[acyl-carrier-protein] synthase activity"/>
    <property type="evidence" value="ECO:0007669"/>
    <property type="project" value="InterPro"/>
</dbReference>
<feature type="active site" description="Proton donor; for dehydratase activity" evidence="7">
    <location>
        <position position="1144"/>
    </location>
</feature>
<dbReference type="SUPFAM" id="SSF47336">
    <property type="entry name" value="ACP-like"/>
    <property type="match status" value="1"/>
</dbReference>
<feature type="region of interest" description="Disordered" evidence="8">
    <location>
        <begin position="1"/>
        <end position="24"/>
    </location>
</feature>
<dbReference type="InterPro" id="IPR020841">
    <property type="entry name" value="PKS_Beta-ketoAc_synthase_dom"/>
</dbReference>
<evidence type="ECO:0000256" key="7">
    <source>
        <dbReference type="PROSITE-ProRule" id="PRU01363"/>
    </source>
</evidence>